<accession>A0A3B3QZX1</accession>
<protein>
    <submittedName>
        <fullName evidence="2">StAR related lipid transfer domain containing 4</fullName>
    </submittedName>
</protein>
<dbReference type="Proteomes" id="UP000261540">
    <property type="component" value="Unplaced"/>
</dbReference>
<evidence type="ECO:0000313" key="2">
    <source>
        <dbReference type="Ensembl" id="ENSPKIP00000011190.1"/>
    </source>
</evidence>
<dbReference type="AlphaFoldDB" id="A0A3B3QZX1"/>
<sequence>MPDMGDLPNASQLANTLVGYHNANGDDWRVAKNMKDVTVWRKPSEEFSGFLYKVQGIVKDIPTRIIDYIRPGPYRLNWDSLMTSMDIVKTFDEPGCCMLRYTTAGQLWNIIAPREFVDFSYTTDYQNGLLSCGVSVEYPGGLENFVRGFNHPCGWFCVPTEGAPAHGLLTGYIQTDLRGMLPQSAVDSAMASGLINFFVDLRRALIV</sequence>
<dbReference type="SMART" id="SM00234">
    <property type="entry name" value="START"/>
    <property type="match status" value="1"/>
</dbReference>
<dbReference type="InterPro" id="IPR002913">
    <property type="entry name" value="START_lipid-bd_dom"/>
</dbReference>
<keyword evidence="3" id="KW-1185">Reference proteome</keyword>
<dbReference type="STRING" id="1676925.ENSPKIP00000011190"/>
<dbReference type="GO" id="GO:0015485">
    <property type="term" value="F:cholesterol binding"/>
    <property type="evidence" value="ECO:0007669"/>
    <property type="project" value="InterPro"/>
</dbReference>
<dbReference type="GeneTree" id="ENSGT00940000159243"/>
<dbReference type="GO" id="GO:0070508">
    <property type="term" value="P:cholesterol import"/>
    <property type="evidence" value="ECO:0007669"/>
    <property type="project" value="TreeGrafter"/>
</dbReference>
<dbReference type="GO" id="GO:0120020">
    <property type="term" value="F:cholesterol transfer activity"/>
    <property type="evidence" value="ECO:0007669"/>
    <property type="project" value="TreeGrafter"/>
</dbReference>
<dbReference type="Gene3D" id="3.30.530.20">
    <property type="match status" value="1"/>
</dbReference>
<dbReference type="PANTHER" id="PTHR47006">
    <property type="entry name" value="STAR-RELATED LIPID TRANSFER PROTEIN 4"/>
    <property type="match status" value="1"/>
</dbReference>
<dbReference type="PANTHER" id="PTHR47006:SF1">
    <property type="entry name" value="STAR-RELATED LIPID TRANSFER PROTEIN 4"/>
    <property type="match status" value="1"/>
</dbReference>
<evidence type="ECO:0000259" key="1">
    <source>
        <dbReference type="PROSITE" id="PS50848"/>
    </source>
</evidence>
<dbReference type="PROSITE" id="PS50848">
    <property type="entry name" value="START"/>
    <property type="match status" value="1"/>
</dbReference>
<organism evidence="2 3">
    <name type="scientific">Paramormyrops kingsleyae</name>
    <dbReference type="NCBI Taxonomy" id="1676925"/>
    <lineage>
        <taxon>Eukaryota</taxon>
        <taxon>Metazoa</taxon>
        <taxon>Chordata</taxon>
        <taxon>Craniata</taxon>
        <taxon>Vertebrata</taxon>
        <taxon>Euteleostomi</taxon>
        <taxon>Actinopterygii</taxon>
        <taxon>Neopterygii</taxon>
        <taxon>Teleostei</taxon>
        <taxon>Osteoglossocephala</taxon>
        <taxon>Osteoglossomorpha</taxon>
        <taxon>Osteoglossiformes</taxon>
        <taxon>Mormyridae</taxon>
        <taxon>Paramormyrops</taxon>
    </lineage>
</organism>
<evidence type="ECO:0000313" key="3">
    <source>
        <dbReference type="Proteomes" id="UP000261540"/>
    </source>
</evidence>
<feature type="domain" description="START" evidence="1">
    <location>
        <begin position="10"/>
        <end position="207"/>
    </location>
</feature>
<reference evidence="2" key="2">
    <citation type="submission" date="2025-09" db="UniProtKB">
        <authorList>
            <consortium name="Ensembl"/>
        </authorList>
    </citation>
    <scope>IDENTIFICATION</scope>
</reference>
<dbReference type="GO" id="GO:0032367">
    <property type="term" value="P:intracellular cholesterol transport"/>
    <property type="evidence" value="ECO:0007669"/>
    <property type="project" value="InterPro"/>
</dbReference>
<dbReference type="SUPFAM" id="SSF55961">
    <property type="entry name" value="Bet v1-like"/>
    <property type="match status" value="1"/>
</dbReference>
<dbReference type="InterPro" id="IPR042555">
    <property type="entry name" value="StarD4"/>
</dbReference>
<dbReference type="InterPro" id="IPR023393">
    <property type="entry name" value="START-like_dom_sf"/>
</dbReference>
<dbReference type="GO" id="GO:0005829">
    <property type="term" value="C:cytosol"/>
    <property type="evidence" value="ECO:0007669"/>
    <property type="project" value="TreeGrafter"/>
</dbReference>
<dbReference type="GO" id="GO:0005783">
    <property type="term" value="C:endoplasmic reticulum"/>
    <property type="evidence" value="ECO:0007669"/>
    <property type="project" value="TreeGrafter"/>
</dbReference>
<dbReference type="Ensembl" id="ENSPKIT00000035331.1">
    <property type="protein sequence ID" value="ENSPKIP00000011190.1"/>
    <property type="gene ID" value="ENSPKIG00000025591.1"/>
</dbReference>
<dbReference type="Pfam" id="PF01852">
    <property type="entry name" value="START"/>
    <property type="match status" value="1"/>
</dbReference>
<dbReference type="GO" id="GO:0010879">
    <property type="term" value="P:cholesterol transport involved in cholesterol storage"/>
    <property type="evidence" value="ECO:0007669"/>
    <property type="project" value="TreeGrafter"/>
</dbReference>
<reference evidence="2" key="1">
    <citation type="submission" date="2025-08" db="UniProtKB">
        <authorList>
            <consortium name="Ensembl"/>
        </authorList>
    </citation>
    <scope>IDENTIFICATION</scope>
</reference>
<name>A0A3B3QZX1_9TELE</name>
<proteinExistence type="predicted"/>